<gene>
    <name evidence="1" type="ordered locus">RPE_0172</name>
</gene>
<organism evidence="1">
    <name type="scientific">Rhodopseudomonas palustris (strain BisA53)</name>
    <dbReference type="NCBI Taxonomy" id="316055"/>
    <lineage>
        <taxon>Bacteria</taxon>
        <taxon>Pseudomonadati</taxon>
        <taxon>Pseudomonadota</taxon>
        <taxon>Alphaproteobacteria</taxon>
        <taxon>Hyphomicrobiales</taxon>
        <taxon>Nitrobacteraceae</taxon>
        <taxon>Rhodopseudomonas</taxon>
    </lineage>
</organism>
<protein>
    <submittedName>
        <fullName evidence="1">Uncharacterized protein</fullName>
    </submittedName>
</protein>
<sequence length="94" mass="10283">MSDEGYSTFSEIGEVPVAPSTALTLVRPTIEPLRQIRPLPRPDASFLTQLIATAENSPQTRTLRRASSADAQTAYQNTAHRGQATATVRARCWI</sequence>
<evidence type="ECO:0000313" key="1">
    <source>
        <dbReference type="EMBL" id="ABJ04132.1"/>
    </source>
</evidence>
<dbReference type="KEGG" id="rpe:RPE_0172"/>
<accession>Q07VA2</accession>
<dbReference type="HOGENOM" id="CLU_2384242_0_0_5"/>
<dbReference type="AlphaFoldDB" id="Q07VA2"/>
<dbReference type="EMBL" id="CP000463">
    <property type="protein sequence ID" value="ABJ04132.1"/>
    <property type="molecule type" value="Genomic_DNA"/>
</dbReference>
<proteinExistence type="predicted"/>
<name>Q07VA2_RHOP5</name>
<reference evidence="1" key="1">
    <citation type="submission" date="2006-09" db="EMBL/GenBank/DDBJ databases">
        <title>Complete sequence of Rhodopseudomonas palustris BisA53.</title>
        <authorList>
            <consortium name="US DOE Joint Genome Institute"/>
            <person name="Copeland A."/>
            <person name="Lucas S."/>
            <person name="Lapidus A."/>
            <person name="Barry K."/>
            <person name="Detter J.C."/>
            <person name="Glavina del Rio T."/>
            <person name="Hammon N."/>
            <person name="Israni S."/>
            <person name="Dalin E."/>
            <person name="Tice H."/>
            <person name="Pitluck S."/>
            <person name="Chain P."/>
            <person name="Malfatti S."/>
            <person name="Shin M."/>
            <person name="Vergez L."/>
            <person name="Schmutz J."/>
            <person name="Larimer F."/>
            <person name="Land M."/>
            <person name="Hauser L."/>
            <person name="Pelletier D.A."/>
            <person name="Kyrpides N."/>
            <person name="Kim E."/>
            <person name="Harwood C.S."/>
            <person name="Oda Y."/>
            <person name="Richardson P."/>
        </authorList>
    </citation>
    <scope>NUCLEOTIDE SEQUENCE [LARGE SCALE GENOMIC DNA]</scope>
    <source>
        <strain evidence="1">BisA53</strain>
    </source>
</reference>